<evidence type="ECO:0000313" key="3">
    <source>
        <dbReference type="Proteomes" id="UP000830375"/>
    </source>
</evidence>
<feature type="region of interest" description="Disordered" evidence="1">
    <location>
        <begin position="137"/>
        <end position="166"/>
    </location>
</feature>
<accession>A0ABQ8MB28</accession>
<feature type="compositionally biased region" description="Basic residues" evidence="1">
    <location>
        <begin position="38"/>
        <end position="52"/>
    </location>
</feature>
<name>A0ABQ8MB28_LABRO</name>
<feature type="compositionally biased region" description="Basic residues" evidence="1">
    <location>
        <begin position="149"/>
        <end position="158"/>
    </location>
</feature>
<evidence type="ECO:0000313" key="2">
    <source>
        <dbReference type="EMBL" id="KAI2660099.1"/>
    </source>
</evidence>
<keyword evidence="3" id="KW-1185">Reference proteome</keyword>
<dbReference type="Proteomes" id="UP000830375">
    <property type="component" value="Unassembled WGS sequence"/>
</dbReference>
<proteinExistence type="predicted"/>
<feature type="region of interest" description="Disordered" evidence="1">
    <location>
        <begin position="1"/>
        <end position="106"/>
    </location>
</feature>
<gene>
    <name evidence="2" type="ORF">H4Q32_022702</name>
</gene>
<evidence type="ECO:0000256" key="1">
    <source>
        <dbReference type="SAM" id="MobiDB-lite"/>
    </source>
</evidence>
<protein>
    <submittedName>
        <fullName evidence="2">Filamentous hemagglutinin</fullName>
    </submittedName>
</protein>
<dbReference type="EMBL" id="JACTAM010000010">
    <property type="protein sequence ID" value="KAI2660099.1"/>
    <property type="molecule type" value="Genomic_DNA"/>
</dbReference>
<comment type="caution">
    <text evidence="2">The sequence shown here is derived from an EMBL/GenBank/DDBJ whole genome shotgun (WGS) entry which is preliminary data.</text>
</comment>
<reference evidence="2 3" key="1">
    <citation type="submission" date="2022-01" db="EMBL/GenBank/DDBJ databases">
        <title>A high-quality chromosome-level genome assembly of rohu carp, Labeo rohita.</title>
        <authorList>
            <person name="Arick M.A. II"/>
            <person name="Hsu C.-Y."/>
            <person name="Magbanua Z."/>
            <person name="Pechanova O."/>
            <person name="Grover C."/>
            <person name="Miller E."/>
            <person name="Thrash A."/>
            <person name="Ezzel L."/>
            <person name="Alam S."/>
            <person name="Benzie J."/>
            <person name="Hamilton M."/>
            <person name="Karsi A."/>
            <person name="Lawrence M.L."/>
            <person name="Peterson D.G."/>
        </authorList>
    </citation>
    <scope>NUCLEOTIDE SEQUENCE [LARGE SCALE GENOMIC DNA]</scope>
    <source>
        <strain evidence="3">BAU-BD-2019</strain>
        <tissue evidence="2">Blood</tissue>
    </source>
</reference>
<organism evidence="2 3">
    <name type="scientific">Labeo rohita</name>
    <name type="common">Indian major carp</name>
    <name type="synonym">Cyprinus rohita</name>
    <dbReference type="NCBI Taxonomy" id="84645"/>
    <lineage>
        <taxon>Eukaryota</taxon>
        <taxon>Metazoa</taxon>
        <taxon>Chordata</taxon>
        <taxon>Craniata</taxon>
        <taxon>Vertebrata</taxon>
        <taxon>Euteleostomi</taxon>
        <taxon>Actinopterygii</taxon>
        <taxon>Neopterygii</taxon>
        <taxon>Teleostei</taxon>
        <taxon>Ostariophysi</taxon>
        <taxon>Cypriniformes</taxon>
        <taxon>Cyprinidae</taxon>
        <taxon>Labeoninae</taxon>
        <taxon>Labeonini</taxon>
        <taxon>Labeo</taxon>
    </lineage>
</organism>
<sequence length="334" mass="36683">MSQRQTSPSEDDFDFPPAGPRTVPLPHVAPSEPQALSRGRRSARTATRRPRRLGLPSPPPARTPADSTASSYRSVRPTIPRIEKKTMARQTSATAQPSTVAPPAAQVSDWPLPLPIPAPPPVSFSSRLTAQTPLRCLPRPTRSSQLKRALGRTGRHSQPRLPPTLARGLQPKRALGRTGRHTQPRLPLSLARRSQPNHPTEIIRSAFPIAQAVPRRTPLSARAPKFRHVHHYPRPPLHLAPPYLRTIRSYLCQLQGVLPRLLVHVSVAPPSAGLPQSSALPLMVAAYLWGSEWASKSILMHCDNAAAVQCINKGRFHSPILTLLKFKMLAPEVD</sequence>
<feature type="compositionally biased region" description="Polar residues" evidence="1">
    <location>
        <begin position="88"/>
        <end position="99"/>
    </location>
</feature>